<dbReference type="EMBL" id="LDRC01000089">
    <property type="protein sequence ID" value="KTR49004.1"/>
    <property type="molecule type" value="Genomic_DNA"/>
</dbReference>
<keyword evidence="1" id="KW-0812">Transmembrane</keyword>
<evidence type="ECO:0008006" key="6">
    <source>
        <dbReference type="Google" id="ProtNLM"/>
    </source>
</evidence>
<evidence type="ECO:0000313" key="2">
    <source>
        <dbReference type="EMBL" id="KTR37982.1"/>
    </source>
</evidence>
<evidence type="ECO:0000313" key="3">
    <source>
        <dbReference type="EMBL" id="KTR49004.1"/>
    </source>
</evidence>
<reference evidence="4 5" key="1">
    <citation type="journal article" date="2016" name="Front. Microbiol.">
        <title>Genomic Resource of Rice Seed Associated Bacteria.</title>
        <authorList>
            <person name="Midha S."/>
            <person name="Bansal K."/>
            <person name="Sharma S."/>
            <person name="Kumar N."/>
            <person name="Patil P.P."/>
            <person name="Chaudhry V."/>
            <person name="Patil P.B."/>
        </authorList>
    </citation>
    <scope>NUCLEOTIDE SEQUENCE [LARGE SCALE GENOMIC DNA]</scope>
    <source>
        <strain evidence="2 5">NS263</strain>
        <strain evidence="3 4">NS359</strain>
    </source>
</reference>
<proteinExistence type="predicted"/>
<dbReference type="STRING" id="465820.NS263_14625"/>
<name>A0A147DMI8_9MICO</name>
<dbReference type="AlphaFoldDB" id="A0A147DMI8"/>
<evidence type="ECO:0000256" key="1">
    <source>
        <dbReference type="SAM" id="Phobius"/>
    </source>
</evidence>
<dbReference type="Proteomes" id="UP000078335">
    <property type="component" value="Unassembled WGS sequence"/>
</dbReference>
<evidence type="ECO:0000313" key="5">
    <source>
        <dbReference type="Proteomes" id="UP000078335"/>
    </source>
</evidence>
<dbReference type="RefSeq" id="WP_058729980.1">
    <property type="nucleotide sequence ID" value="NZ_LDRB01000094.1"/>
</dbReference>
<keyword evidence="5" id="KW-1185">Reference proteome</keyword>
<organism evidence="3 4">
    <name type="scientific">Curtobacterium oceanosedimentum</name>
    <dbReference type="NCBI Taxonomy" id="465820"/>
    <lineage>
        <taxon>Bacteria</taxon>
        <taxon>Bacillati</taxon>
        <taxon>Actinomycetota</taxon>
        <taxon>Actinomycetes</taxon>
        <taxon>Micrococcales</taxon>
        <taxon>Microbacteriaceae</taxon>
        <taxon>Curtobacterium</taxon>
    </lineage>
</organism>
<feature type="transmembrane region" description="Helical" evidence="1">
    <location>
        <begin position="64"/>
        <end position="89"/>
    </location>
</feature>
<dbReference type="EMBL" id="LDRB01000094">
    <property type="protein sequence ID" value="KTR37982.1"/>
    <property type="molecule type" value="Genomic_DNA"/>
</dbReference>
<keyword evidence="1" id="KW-1133">Transmembrane helix</keyword>
<accession>A0A147DMI8</accession>
<dbReference type="PATRIC" id="fig|465820.3.peg.3297"/>
<dbReference type="OrthoDB" id="5020208at2"/>
<keyword evidence="1" id="KW-0472">Membrane</keyword>
<protein>
    <recommendedName>
        <fullName evidence="6">Multidrug ABC transporter ATPase</fullName>
    </recommendedName>
</protein>
<dbReference type="Proteomes" id="UP000072763">
    <property type="component" value="Unassembled WGS sequence"/>
</dbReference>
<evidence type="ECO:0000313" key="4">
    <source>
        <dbReference type="Proteomes" id="UP000072763"/>
    </source>
</evidence>
<gene>
    <name evidence="2" type="ORF">NS263_14625</name>
    <name evidence="3" type="ORF">NS359_14460</name>
</gene>
<sequence length="99" mass="10831">MAKPTRSTGNTREPADTPVTFNRTERVLGFMIGGIFIAAFLCIAAMIVMWLTVPSAQGSMPWPVIMAIPLVGLPIGMVLVFVLLGLTWTKRARENRSAR</sequence>
<comment type="caution">
    <text evidence="3">The sequence shown here is derived from an EMBL/GenBank/DDBJ whole genome shotgun (WGS) entry which is preliminary data.</text>
</comment>
<feature type="transmembrane region" description="Helical" evidence="1">
    <location>
        <begin position="27"/>
        <end position="52"/>
    </location>
</feature>